<keyword evidence="1" id="KW-0732">Signal</keyword>
<dbReference type="Ensembl" id="ENSORLT00015002664.1">
    <property type="protein sequence ID" value="ENSORLP00015007355.1"/>
    <property type="gene ID" value="ENSORLG00015008168.1"/>
</dbReference>
<organism evidence="3 4">
    <name type="scientific">Oryzias latipes</name>
    <name type="common">Japanese rice fish</name>
    <name type="synonym">Japanese killifish</name>
    <dbReference type="NCBI Taxonomy" id="8090"/>
    <lineage>
        <taxon>Eukaryota</taxon>
        <taxon>Metazoa</taxon>
        <taxon>Chordata</taxon>
        <taxon>Craniata</taxon>
        <taxon>Vertebrata</taxon>
        <taxon>Euteleostomi</taxon>
        <taxon>Actinopterygii</taxon>
        <taxon>Neopterygii</taxon>
        <taxon>Teleostei</taxon>
        <taxon>Neoteleostei</taxon>
        <taxon>Acanthomorphata</taxon>
        <taxon>Ovalentaria</taxon>
        <taxon>Atherinomorphae</taxon>
        <taxon>Beloniformes</taxon>
        <taxon>Adrianichthyidae</taxon>
        <taxon>Oryziinae</taxon>
        <taxon>Oryzias</taxon>
    </lineage>
</organism>
<dbReference type="Pfam" id="PF14478">
    <property type="entry name" value="DUF4430"/>
    <property type="match status" value="1"/>
</dbReference>
<protein>
    <recommendedName>
        <fullName evidence="2">Transcobalamin-like C-terminal domain-containing protein</fullName>
    </recommendedName>
</protein>
<feature type="domain" description="Transcobalamin-like C-terminal" evidence="2">
    <location>
        <begin position="116"/>
        <end position="185"/>
    </location>
</feature>
<proteinExistence type="predicted"/>
<feature type="signal peptide" evidence="1">
    <location>
        <begin position="1"/>
        <end position="18"/>
    </location>
</feature>
<dbReference type="AlphaFoldDB" id="A0A3P9HHT2"/>
<evidence type="ECO:0000256" key="1">
    <source>
        <dbReference type="SAM" id="SignalP"/>
    </source>
</evidence>
<dbReference type="InterPro" id="IPR027954">
    <property type="entry name" value="Transcobalamin-like_C"/>
</dbReference>
<feature type="chain" id="PRO_5018046690" description="Transcobalamin-like C-terminal domain-containing protein" evidence="1">
    <location>
        <begin position="19"/>
        <end position="186"/>
    </location>
</feature>
<reference evidence="3" key="4">
    <citation type="submission" date="2025-09" db="UniProtKB">
        <authorList>
            <consortium name="Ensembl"/>
        </authorList>
    </citation>
    <scope>IDENTIFICATION</scope>
    <source>
        <strain evidence="3">HSOK</strain>
    </source>
</reference>
<dbReference type="Proteomes" id="UP000265200">
    <property type="component" value="Chromosome 8"/>
</dbReference>
<name>A0A3P9HHT2_ORYLA</name>
<evidence type="ECO:0000259" key="2">
    <source>
        <dbReference type="Pfam" id="PF14478"/>
    </source>
</evidence>
<dbReference type="PANTHER" id="PTHR10559">
    <property type="entry name" value="TRANSCOBALAMIN-1/GASTRIC INTRINSIC FACTOR"/>
    <property type="match status" value="1"/>
</dbReference>
<evidence type="ECO:0000313" key="3">
    <source>
        <dbReference type="Ensembl" id="ENSORLP00015007355.1"/>
    </source>
</evidence>
<sequence length="186" mass="20757">MAFRVIFTAAVLILLTQAGDEGDDEGANSDRGSHAGAAALLRHSETLRQSKLKTPVFQYSFSRISFCFNACLFSDNNLDPITIVVKNNFQGVKKTYNASVAYRGILIGAMKRLRKSNTNFKFTYKEDLNYGPYLESINGVPGKTEDHTYWELLVIKPNGSIVTPDVGIGCYIPSPNEQILFNFTKW</sequence>
<dbReference type="InterPro" id="IPR051588">
    <property type="entry name" value="Cobalamin_Transport"/>
</dbReference>
<dbReference type="PANTHER" id="PTHR10559:SF18">
    <property type="entry name" value="TRANSCOBALAMIN II"/>
    <property type="match status" value="1"/>
</dbReference>
<reference key="1">
    <citation type="journal article" date="2007" name="Nature">
        <title>The medaka draft genome and insights into vertebrate genome evolution.</title>
        <authorList>
            <person name="Kasahara M."/>
            <person name="Naruse K."/>
            <person name="Sasaki S."/>
            <person name="Nakatani Y."/>
            <person name="Qu W."/>
            <person name="Ahsan B."/>
            <person name="Yamada T."/>
            <person name="Nagayasu Y."/>
            <person name="Doi K."/>
            <person name="Kasai Y."/>
            <person name="Jindo T."/>
            <person name="Kobayashi D."/>
            <person name="Shimada A."/>
            <person name="Toyoda A."/>
            <person name="Kuroki Y."/>
            <person name="Fujiyama A."/>
            <person name="Sasaki T."/>
            <person name="Shimizu A."/>
            <person name="Asakawa S."/>
            <person name="Shimizu N."/>
            <person name="Hashimoto S."/>
            <person name="Yang J."/>
            <person name="Lee Y."/>
            <person name="Matsushima K."/>
            <person name="Sugano S."/>
            <person name="Sakaizumi M."/>
            <person name="Narita T."/>
            <person name="Ohishi K."/>
            <person name="Haga S."/>
            <person name="Ohta F."/>
            <person name="Nomoto H."/>
            <person name="Nogata K."/>
            <person name="Morishita T."/>
            <person name="Endo T."/>
            <person name="Shin-I T."/>
            <person name="Takeda H."/>
            <person name="Morishita S."/>
            <person name="Kohara Y."/>
        </authorList>
    </citation>
    <scope>NUCLEOTIDE SEQUENCE [LARGE SCALE GENOMIC DNA]</scope>
    <source>
        <strain>Hd-rR</strain>
    </source>
</reference>
<dbReference type="Gene3D" id="2.170.130.30">
    <property type="match status" value="1"/>
</dbReference>
<reference evidence="3 4" key="2">
    <citation type="submission" date="2017-04" db="EMBL/GenBank/DDBJ databases">
        <title>CpG methylation of centromeres and impact of large insertions on vertebrate speciation.</title>
        <authorList>
            <person name="Ichikawa K."/>
            <person name="Yoshimura J."/>
            <person name="Morishita S."/>
        </authorList>
    </citation>
    <scope>NUCLEOTIDE SEQUENCE</scope>
    <source>
        <strain evidence="3 4">HSOK</strain>
    </source>
</reference>
<reference evidence="3" key="3">
    <citation type="submission" date="2025-08" db="UniProtKB">
        <authorList>
            <consortium name="Ensembl"/>
        </authorList>
    </citation>
    <scope>IDENTIFICATION</scope>
    <source>
        <strain evidence="3">HSOK</strain>
    </source>
</reference>
<evidence type="ECO:0000313" key="4">
    <source>
        <dbReference type="Proteomes" id="UP000265200"/>
    </source>
</evidence>
<accession>A0A3P9HHT2</accession>